<reference evidence="2" key="1">
    <citation type="submission" date="2020-04" db="EMBL/GenBank/DDBJ databases">
        <authorList>
            <person name="Chiriac C."/>
            <person name="Salcher M."/>
            <person name="Ghai R."/>
            <person name="Kavagutti S V."/>
        </authorList>
    </citation>
    <scope>NUCLEOTIDE SEQUENCE</scope>
</reference>
<feature type="coiled-coil region" evidence="1">
    <location>
        <begin position="2"/>
        <end position="36"/>
    </location>
</feature>
<sequence length="36" mass="4234">DLSHARVEISFLKAEVERLKNNCAYLDKKLDEELDK</sequence>
<dbReference type="EMBL" id="LR796534">
    <property type="protein sequence ID" value="CAB4149799.1"/>
    <property type="molecule type" value="Genomic_DNA"/>
</dbReference>
<feature type="non-terminal residue" evidence="2">
    <location>
        <position position="1"/>
    </location>
</feature>
<proteinExistence type="predicted"/>
<keyword evidence="1" id="KW-0175">Coiled coil</keyword>
<evidence type="ECO:0000313" key="2">
    <source>
        <dbReference type="EMBL" id="CAB4149799.1"/>
    </source>
</evidence>
<evidence type="ECO:0000256" key="1">
    <source>
        <dbReference type="SAM" id="Coils"/>
    </source>
</evidence>
<gene>
    <name evidence="2" type="ORF">UFOVP549_1</name>
</gene>
<accession>A0A6J5N1G6</accession>
<name>A0A6J5N1G6_9CAUD</name>
<protein>
    <submittedName>
        <fullName evidence="2">Uncharacterized protein</fullName>
    </submittedName>
</protein>
<organism evidence="2">
    <name type="scientific">uncultured Caudovirales phage</name>
    <dbReference type="NCBI Taxonomy" id="2100421"/>
    <lineage>
        <taxon>Viruses</taxon>
        <taxon>Duplodnaviria</taxon>
        <taxon>Heunggongvirae</taxon>
        <taxon>Uroviricota</taxon>
        <taxon>Caudoviricetes</taxon>
        <taxon>Peduoviridae</taxon>
        <taxon>Maltschvirus</taxon>
        <taxon>Maltschvirus maltsch</taxon>
    </lineage>
</organism>